<dbReference type="Proteomes" id="UP000481616">
    <property type="component" value="Unassembled WGS sequence"/>
</dbReference>
<dbReference type="EMBL" id="VVYY01000012">
    <property type="protein sequence ID" value="KAA5396732.1"/>
    <property type="molecule type" value="Genomic_DNA"/>
</dbReference>
<gene>
    <name evidence="2" type="ORF">F2Y51_13645</name>
    <name evidence="1" type="ORF">F2Y58_14580</name>
</gene>
<evidence type="ECO:0000313" key="1">
    <source>
        <dbReference type="EMBL" id="KAA5396732.1"/>
    </source>
</evidence>
<protein>
    <submittedName>
        <fullName evidence="2">Uncharacterized protein</fullName>
    </submittedName>
</protein>
<evidence type="ECO:0000313" key="4">
    <source>
        <dbReference type="Proteomes" id="UP000481616"/>
    </source>
</evidence>
<organism evidence="2 3">
    <name type="scientific">Phocaeicola dorei</name>
    <dbReference type="NCBI Taxonomy" id="357276"/>
    <lineage>
        <taxon>Bacteria</taxon>
        <taxon>Pseudomonadati</taxon>
        <taxon>Bacteroidota</taxon>
        <taxon>Bacteroidia</taxon>
        <taxon>Bacteroidales</taxon>
        <taxon>Bacteroidaceae</taxon>
        <taxon>Phocaeicola</taxon>
    </lineage>
</organism>
<sequence length="136" mass="16981">MKTKKRIEKWLADENFRRYAEKRMQEEITEVPENHTLDRKYEELDEGFECDDRYISPLVEYLAYRLHLARLCRNPHKRRRGIWWVFVHVFMQEHYTHVFSEHFDPLLDELQDCIIPMLHDEYVRRLNSEKRGRQWS</sequence>
<accession>A0A4Q5HPF2</accession>
<reference evidence="3 4" key="1">
    <citation type="journal article" date="2019" name="Nat. Med.">
        <title>A library of human gut bacterial isolates paired with longitudinal multiomics data enables mechanistic microbiome research.</title>
        <authorList>
            <person name="Poyet M."/>
            <person name="Groussin M."/>
            <person name="Gibbons S.M."/>
            <person name="Avila-Pacheco J."/>
            <person name="Jiang X."/>
            <person name="Kearney S.M."/>
            <person name="Perrotta A.R."/>
            <person name="Berdy B."/>
            <person name="Zhao S."/>
            <person name="Lieberman T.D."/>
            <person name="Swanson P.K."/>
            <person name="Smith M."/>
            <person name="Roesemann S."/>
            <person name="Alexander J.E."/>
            <person name="Rich S.A."/>
            <person name="Livny J."/>
            <person name="Vlamakis H."/>
            <person name="Clish C."/>
            <person name="Bullock K."/>
            <person name="Deik A."/>
            <person name="Scott J."/>
            <person name="Pierce K.A."/>
            <person name="Xavier R.J."/>
            <person name="Alm E.J."/>
        </authorList>
    </citation>
    <scope>NUCLEOTIDE SEQUENCE [LARGE SCALE GENOMIC DNA]</scope>
    <source>
        <strain evidence="1 4">BIOML-A1</strain>
        <strain evidence="2 3">BIOML-A4</strain>
    </source>
</reference>
<evidence type="ECO:0000313" key="2">
    <source>
        <dbReference type="EMBL" id="KAA5404093.1"/>
    </source>
</evidence>
<name>A0A4Q5HPF2_9BACT</name>
<dbReference type="AlphaFoldDB" id="A0A4Q5HPF2"/>
<proteinExistence type="predicted"/>
<comment type="caution">
    <text evidence="2">The sequence shown here is derived from an EMBL/GenBank/DDBJ whole genome shotgun (WGS) entry which is preliminary data.</text>
</comment>
<evidence type="ECO:0000313" key="3">
    <source>
        <dbReference type="Proteomes" id="UP000441162"/>
    </source>
</evidence>
<dbReference type="EMBL" id="VVZA01000011">
    <property type="protein sequence ID" value="KAA5404093.1"/>
    <property type="molecule type" value="Genomic_DNA"/>
</dbReference>
<dbReference type="Proteomes" id="UP000441162">
    <property type="component" value="Unassembled WGS sequence"/>
</dbReference>
<dbReference type="RefSeq" id="WP_130054152.1">
    <property type="nucleotide sequence ID" value="NZ_JADNBX010000001.1"/>
</dbReference>